<dbReference type="NCBIfam" id="TIGR00292">
    <property type="entry name" value="sulfide-dependent adenosine diphosphate thiazole synthase"/>
    <property type="match status" value="1"/>
</dbReference>
<comment type="similarity">
    <text evidence="6">Belongs to the THI4 family.</text>
</comment>
<gene>
    <name evidence="6" type="primary">thi4</name>
    <name evidence="7" type="ORF">EF806_03330</name>
</gene>
<accession>A0A520KT40</accession>
<dbReference type="PANTHER" id="PTHR43422:SF3">
    <property type="entry name" value="THIAMINE THIAZOLE SYNTHASE"/>
    <property type="match status" value="1"/>
</dbReference>
<evidence type="ECO:0000256" key="2">
    <source>
        <dbReference type="ARBA" id="ARBA00022723"/>
    </source>
</evidence>
<dbReference type="GO" id="GO:0016763">
    <property type="term" value="F:pentosyltransferase activity"/>
    <property type="evidence" value="ECO:0007669"/>
    <property type="project" value="UniProtKB-UniRule"/>
</dbReference>
<feature type="binding site" evidence="6">
    <location>
        <position position="232"/>
    </location>
    <ligand>
        <name>glycine</name>
        <dbReference type="ChEBI" id="CHEBI:57305"/>
    </ligand>
</feature>
<keyword evidence="1 6" id="KW-0808">Transferase</keyword>
<feature type="binding site" description="in other chain" evidence="6">
    <location>
        <position position="35"/>
    </location>
    <ligand>
        <name>NAD(+)</name>
        <dbReference type="ChEBI" id="CHEBI:57540"/>
        <note>ligand shared between two adjacent protomers</note>
    </ligand>
</feature>
<evidence type="ECO:0000256" key="4">
    <source>
        <dbReference type="ARBA" id="ARBA00023004"/>
    </source>
</evidence>
<dbReference type="GO" id="GO:0009228">
    <property type="term" value="P:thiamine biosynthetic process"/>
    <property type="evidence" value="ECO:0007669"/>
    <property type="project" value="UniProtKB-KW"/>
</dbReference>
<feature type="binding site" description="in other chain" evidence="6">
    <location>
        <position position="62"/>
    </location>
    <ligand>
        <name>NAD(+)</name>
        <dbReference type="ChEBI" id="CHEBI:57540"/>
        <note>ligand shared between two adjacent protomers</note>
    </ligand>
</feature>
<dbReference type="Pfam" id="PF01946">
    <property type="entry name" value="Thi4"/>
    <property type="match status" value="1"/>
</dbReference>
<proteinExistence type="inferred from homology"/>
<keyword evidence="2 6" id="KW-0479">Metal-binding</keyword>
<feature type="binding site" description="in other chain" evidence="6">
    <location>
        <position position="222"/>
    </location>
    <ligand>
        <name>NAD(+)</name>
        <dbReference type="ChEBI" id="CHEBI:57540"/>
        <note>ligand shared between two adjacent protomers</note>
    </ligand>
</feature>
<protein>
    <recommendedName>
        <fullName evidence="6">Thiamine thiazole synthase</fullName>
        <ecNumber evidence="6">2.4.2.59</ecNumber>
    </recommendedName>
</protein>
<dbReference type="EMBL" id="RXIF01000004">
    <property type="protein sequence ID" value="RZN65088.1"/>
    <property type="molecule type" value="Genomic_DNA"/>
</dbReference>
<keyword evidence="4 6" id="KW-0408">Iron</keyword>
<dbReference type="HAMAP" id="MF_00304">
    <property type="entry name" value="Thi4"/>
    <property type="match status" value="1"/>
</dbReference>
<comment type="pathway">
    <text evidence="6">Cofactor biosynthesis; thiamine diphosphate biosynthesis.</text>
</comment>
<dbReference type="Proteomes" id="UP000317158">
    <property type="component" value="Unassembled WGS sequence"/>
</dbReference>
<comment type="caution">
    <text evidence="7">The sequence shown here is derived from an EMBL/GenBank/DDBJ whole genome shotgun (WGS) entry which is preliminary data.</text>
</comment>
<dbReference type="AlphaFoldDB" id="A0A520KT40"/>
<keyword evidence="5 6" id="KW-0520">NAD</keyword>
<comment type="cofactor">
    <cofactor evidence="6">
        <name>Fe(2+)</name>
        <dbReference type="ChEBI" id="CHEBI:29033"/>
    </cofactor>
</comment>
<organism evidence="7 8">
    <name type="scientific">Methanoliparum thermophilum</name>
    <dbReference type="NCBI Taxonomy" id="2491083"/>
    <lineage>
        <taxon>Archaea</taxon>
        <taxon>Methanobacteriati</taxon>
        <taxon>Methanobacteriota</taxon>
        <taxon>Candidatus Methanoliparia</taxon>
        <taxon>Candidatus Methanoliparales</taxon>
        <taxon>Candidatus Methanoliparaceae</taxon>
        <taxon>Candidatus Methanoliparum</taxon>
    </lineage>
</organism>
<feature type="binding site" description="in other chain" evidence="6">
    <location>
        <position position="125"/>
    </location>
    <ligand>
        <name>NAD(+)</name>
        <dbReference type="ChEBI" id="CHEBI:57540"/>
        <note>ligand shared between two adjacent protomers</note>
    </ligand>
</feature>
<dbReference type="PRINTS" id="PR00419">
    <property type="entry name" value="ADXRDTASE"/>
</dbReference>
<keyword evidence="3 6" id="KW-0784">Thiamine biosynthesis</keyword>
<dbReference type="UniPathway" id="UPA00060"/>
<dbReference type="SUPFAM" id="SSF51905">
    <property type="entry name" value="FAD/NAD(P)-binding domain"/>
    <property type="match status" value="1"/>
</dbReference>
<dbReference type="InterPro" id="IPR002922">
    <property type="entry name" value="Thi4_fam"/>
</dbReference>
<dbReference type="PANTHER" id="PTHR43422">
    <property type="entry name" value="THIAMINE THIAZOLE SYNTHASE"/>
    <property type="match status" value="1"/>
</dbReference>
<feature type="binding site" evidence="6">
    <location>
        <position position="153"/>
    </location>
    <ligand>
        <name>Fe cation</name>
        <dbReference type="ChEBI" id="CHEBI:24875"/>
        <note>ligand shared between two adjacent protomers</note>
    </ligand>
</feature>
<dbReference type="Gene3D" id="3.50.50.60">
    <property type="entry name" value="FAD/NAD(P)-binding domain"/>
    <property type="match status" value="1"/>
</dbReference>
<evidence type="ECO:0000256" key="5">
    <source>
        <dbReference type="ARBA" id="ARBA00023027"/>
    </source>
</evidence>
<dbReference type="GO" id="GO:0009229">
    <property type="term" value="P:thiamine diphosphate biosynthetic process"/>
    <property type="evidence" value="ECO:0007669"/>
    <property type="project" value="UniProtKB-UniRule"/>
</dbReference>
<comment type="caution">
    <text evidence="6">Lacks conserved residue(s) required for the propagation of feature annotation.</text>
</comment>
<dbReference type="GO" id="GO:0005506">
    <property type="term" value="F:iron ion binding"/>
    <property type="evidence" value="ECO:0007669"/>
    <property type="project" value="UniProtKB-UniRule"/>
</dbReference>
<evidence type="ECO:0000256" key="1">
    <source>
        <dbReference type="ARBA" id="ARBA00022679"/>
    </source>
</evidence>
<feature type="binding site" description="in other chain" evidence="6">
    <location>
        <position position="168"/>
    </location>
    <ligand>
        <name>Fe cation</name>
        <dbReference type="ChEBI" id="CHEBI:24875"/>
        <note>ligand shared between two adjacent protomers</note>
    </ligand>
</feature>
<dbReference type="InterPro" id="IPR022828">
    <property type="entry name" value="Thi4_prok"/>
</dbReference>
<comment type="function">
    <text evidence="6">Involved in the biosynthesis of the thiazole moiety of thiamine. Catalyzes the conversion of NAD and glycine to adenosine diphosphate 5-(2-hydroxyethyl)-4-methylthiazole-2-carboxylate (ADT), an adenylated thiazole intermediate, using free sulfide as a source of sulfur.</text>
</comment>
<evidence type="ECO:0000313" key="7">
    <source>
        <dbReference type="EMBL" id="RZN65088.1"/>
    </source>
</evidence>
<reference evidence="7 8" key="1">
    <citation type="journal article" date="2019" name="Nat. Microbiol.">
        <title>Wide diversity of methane and short-chain alkane metabolisms in uncultured archaea.</title>
        <authorList>
            <person name="Borrel G."/>
            <person name="Adam P.S."/>
            <person name="McKay L.J."/>
            <person name="Chen L.X."/>
            <person name="Sierra-Garcia I.N."/>
            <person name="Sieber C.M."/>
            <person name="Letourneur Q."/>
            <person name="Ghozlane A."/>
            <person name="Andersen G.L."/>
            <person name="Li W.J."/>
            <person name="Hallam S.J."/>
            <person name="Muyzer G."/>
            <person name="de Oliveira V.M."/>
            <person name="Inskeep W.P."/>
            <person name="Banfield J.F."/>
            <person name="Gribaldo S."/>
        </authorList>
    </citation>
    <scope>NUCLEOTIDE SEQUENCE [LARGE SCALE GENOMIC DNA]</scope>
    <source>
        <strain evidence="7">NM1a</strain>
    </source>
</reference>
<dbReference type="InterPro" id="IPR036188">
    <property type="entry name" value="FAD/NAD-bd_sf"/>
</dbReference>
<feature type="binding site" evidence="6">
    <location>
        <begin position="151"/>
        <end position="153"/>
    </location>
    <ligand>
        <name>NAD(+)</name>
        <dbReference type="ChEBI" id="CHEBI:57540"/>
        <note>ligand shared between two adjacent protomers</note>
    </ligand>
</feature>
<evidence type="ECO:0000313" key="8">
    <source>
        <dbReference type="Proteomes" id="UP000317158"/>
    </source>
</evidence>
<evidence type="ECO:0000256" key="3">
    <source>
        <dbReference type="ARBA" id="ARBA00022977"/>
    </source>
</evidence>
<name>A0A520KT40_METT2</name>
<dbReference type="EC" id="2.4.2.59" evidence="6"/>
<dbReference type="GO" id="GO:0052837">
    <property type="term" value="P:thiazole biosynthetic process"/>
    <property type="evidence" value="ECO:0007669"/>
    <property type="project" value="UniProtKB-UniRule"/>
</dbReference>
<comment type="subunit">
    <text evidence="6">Homooctamer; tetramer of dimers.</text>
</comment>
<evidence type="ECO:0000256" key="6">
    <source>
        <dbReference type="HAMAP-Rule" id="MF_00304"/>
    </source>
</evidence>
<sequence>MIDEIDITRTIIEGYVEDFLKNIDIDVAIAGAGPSGMVAAYYLAKNGYHVVVFEGKLSIGGGMLGGGMMFSKIVIQEEVIPVIDEFGIKYTKHKNLYLLDALETASSLCLSAIRSGAKIFNLITVVDVLIRDTKIEGLVLNWSPIDMINLHIDPLSIRAKMVIDATGHTADIARIIEKKIGKCLATETGGLIGEKSMWAEKGEREIIGNTKEVYPGLVVTGMAANAVFGSPRMGAIFGGMLLSGKKAAEVVIDKLKSAENSSF</sequence>
<comment type="catalytic activity">
    <reaction evidence="6">
        <text>hydrogen sulfide + glycine + NAD(+) = ADP-5-ethyl-4-methylthiazole-2-carboxylate + nicotinamide + 3 H2O + H(+)</text>
        <dbReference type="Rhea" id="RHEA:55704"/>
        <dbReference type="ChEBI" id="CHEBI:15377"/>
        <dbReference type="ChEBI" id="CHEBI:15378"/>
        <dbReference type="ChEBI" id="CHEBI:17154"/>
        <dbReference type="ChEBI" id="CHEBI:29919"/>
        <dbReference type="ChEBI" id="CHEBI:57305"/>
        <dbReference type="ChEBI" id="CHEBI:57540"/>
        <dbReference type="ChEBI" id="CHEBI:139151"/>
        <dbReference type="EC" id="2.4.2.59"/>
    </reaction>
</comment>